<comment type="caution">
    <text evidence="2">The sequence shown here is derived from an EMBL/GenBank/DDBJ whole genome shotgun (WGS) entry which is preliminary data.</text>
</comment>
<dbReference type="Proteomes" id="UP000570678">
    <property type="component" value="Unassembled WGS sequence"/>
</dbReference>
<dbReference type="EMBL" id="JAAXOT010000010">
    <property type="protein sequence ID" value="NKY58419.1"/>
    <property type="molecule type" value="Genomic_DNA"/>
</dbReference>
<name>A0A846YNC4_9NOCA</name>
<feature type="signal peptide" evidence="1">
    <location>
        <begin position="1"/>
        <end position="28"/>
    </location>
</feature>
<evidence type="ECO:0000313" key="3">
    <source>
        <dbReference type="Proteomes" id="UP000570678"/>
    </source>
</evidence>
<gene>
    <name evidence="2" type="ORF">HGA15_20190</name>
</gene>
<dbReference type="GeneID" id="93509540"/>
<keyword evidence="1" id="KW-0732">Signal</keyword>
<protein>
    <submittedName>
        <fullName evidence="2">Uncharacterized protein</fullName>
    </submittedName>
</protein>
<accession>A0A846YNC4</accession>
<evidence type="ECO:0000256" key="1">
    <source>
        <dbReference type="SAM" id="SignalP"/>
    </source>
</evidence>
<proteinExistence type="predicted"/>
<organism evidence="2 3">
    <name type="scientific">Nocardia flavorosea</name>
    <dbReference type="NCBI Taxonomy" id="53429"/>
    <lineage>
        <taxon>Bacteria</taxon>
        <taxon>Bacillati</taxon>
        <taxon>Actinomycetota</taxon>
        <taxon>Actinomycetes</taxon>
        <taxon>Mycobacteriales</taxon>
        <taxon>Nocardiaceae</taxon>
        <taxon>Nocardia</taxon>
    </lineage>
</organism>
<sequence>MTARITKIFAASTIALALGVIAAPAASAQVPVIPGLGSVEICVPVGSAEVCI</sequence>
<feature type="chain" id="PRO_5038845271" evidence="1">
    <location>
        <begin position="29"/>
        <end position="52"/>
    </location>
</feature>
<dbReference type="RefSeq" id="WP_156052373.1">
    <property type="nucleotide sequence ID" value="NZ_JAAXOT010000010.1"/>
</dbReference>
<keyword evidence="3" id="KW-1185">Reference proteome</keyword>
<reference evidence="2 3" key="1">
    <citation type="submission" date="2020-04" db="EMBL/GenBank/DDBJ databases">
        <title>MicrobeNet Type strains.</title>
        <authorList>
            <person name="Nicholson A.C."/>
        </authorList>
    </citation>
    <scope>NUCLEOTIDE SEQUENCE [LARGE SCALE GENOMIC DNA]</scope>
    <source>
        <strain evidence="2 3">JCM 3332</strain>
    </source>
</reference>
<dbReference type="AlphaFoldDB" id="A0A846YNC4"/>
<evidence type="ECO:0000313" key="2">
    <source>
        <dbReference type="EMBL" id="NKY58419.1"/>
    </source>
</evidence>